<dbReference type="AlphaFoldDB" id="A0A545TVZ6"/>
<evidence type="ECO:0000256" key="6">
    <source>
        <dbReference type="ARBA" id="ARBA00022556"/>
    </source>
</evidence>
<accession>A0A545TVZ6</accession>
<dbReference type="HAMAP" id="MF_00409">
    <property type="entry name" value="LpxK"/>
    <property type="match status" value="1"/>
</dbReference>
<dbReference type="PANTHER" id="PTHR42724">
    <property type="entry name" value="TETRAACYLDISACCHARIDE 4'-KINASE"/>
    <property type="match status" value="1"/>
</dbReference>
<evidence type="ECO:0000256" key="2">
    <source>
        <dbReference type="ARBA" id="ARBA00004870"/>
    </source>
</evidence>
<evidence type="ECO:0000256" key="1">
    <source>
        <dbReference type="ARBA" id="ARBA00002274"/>
    </source>
</evidence>
<keyword evidence="11 13" id="KW-0443">Lipid metabolism</keyword>
<dbReference type="GO" id="GO:0009029">
    <property type="term" value="F:lipid-A 4'-kinase activity"/>
    <property type="evidence" value="ECO:0007669"/>
    <property type="project" value="UniProtKB-UniRule"/>
</dbReference>
<gene>
    <name evidence="13" type="primary">lpxK</name>
    <name evidence="14" type="ORF">FKG94_09545</name>
</gene>
<evidence type="ECO:0000256" key="9">
    <source>
        <dbReference type="ARBA" id="ARBA00022777"/>
    </source>
</evidence>
<dbReference type="InterPro" id="IPR027417">
    <property type="entry name" value="P-loop_NTPase"/>
</dbReference>
<keyword evidence="5 13" id="KW-0444">Lipid biosynthesis</keyword>
<dbReference type="CDD" id="cd01983">
    <property type="entry name" value="SIMIBI"/>
    <property type="match status" value="1"/>
</dbReference>
<dbReference type="Pfam" id="PF02606">
    <property type="entry name" value="LpxK"/>
    <property type="match status" value="1"/>
</dbReference>
<evidence type="ECO:0000313" key="14">
    <source>
        <dbReference type="EMBL" id="TQV81397.1"/>
    </source>
</evidence>
<evidence type="ECO:0000256" key="13">
    <source>
        <dbReference type="HAMAP-Rule" id="MF_00409"/>
    </source>
</evidence>
<dbReference type="GO" id="GO:0005886">
    <property type="term" value="C:plasma membrane"/>
    <property type="evidence" value="ECO:0007669"/>
    <property type="project" value="TreeGrafter"/>
</dbReference>
<keyword evidence="6 13" id="KW-0441">Lipid A biosynthesis</keyword>
<comment type="function">
    <text evidence="1 13">Transfers the gamma-phosphate of ATP to the 4'-position of a tetraacyldisaccharide 1-phosphate intermediate (termed DS-1-P) to form tetraacyldisaccharide 1,4'-bis-phosphate (lipid IVA).</text>
</comment>
<dbReference type="GO" id="GO:0009244">
    <property type="term" value="P:lipopolysaccharide core region biosynthetic process"/>
    <property type="evidence" value="ECO:0007669"/>
    <property type="project" value="TreeGrafter"/>
</dbReference>
<keyword evidence="10 13" id="KW-0067">ATP-binding</keyword>
<evidence type="ECO:0000256" key="4">
    <source>
        <dbReference type="ARBA" id="ARBA00016436"/>
    </source>
</evidence>
<dbReference type="EMBL" id="VHSG01000008">
    <property type="protein sequence ID" value="TQV81397.1"/>
    <property type="molecule type" value="Genomic_DNA"/>
</dbReference>
<comment type="caution">
    <text evidence="14">The sequence shown here is derived from an EMBL/GenBank/DDBJ whole genome shotgun (WGS) entry which is preliminary data.</text>
</comment>
<dbReference type="GO" id="GO:0009245">
    <property type="term" value="P:lipid A biosynthetic process"/>
    <property type="evidence" value="ECO:0007669"/>
    <property type="project" value="UniProtKB-UniRule"/>
</dbReference>
<dbReference type="SUPFAM" id="SSF52540">
    <property type="entry name" value="P-loop containing nucleoside triphosphate hydrolases"/>
    <property type="match status" value="1"/>
</dbReference>
<comment type="catalytic activity">
    <reaction evidence="13">
        <text>a lipid A disaccharide + ATP = a lipid IVA + ADP + H(+)</text>
        <dbReference type="Rhea" id="RHEA:67840"/>
        <dbReference type="ChEBI" id="CHEBI:15378"/>
        <dbReference type="ChEBI" id="CHEBI:30616"/>
        <dbReference type="ChEBI" id="CHEBI:176343"/>
        <dbReference type="ChEBI" id="CHEBI:176425"/>
        <dbReference type="ChEBI" id="CHEBI:456216"/>
        <dbReference type="EC" id="2.7.1.130"/>
    </reaction>
</comment>
<dbReference type="OrthoDB" id="9766423at2"/>
<evidence type="ECO:0000256" key="10">
    <source>
        <dbReference type="ARBA" id="ARBA00022840"/>
    </source>
</evidence>
<dbReference type="EC" id="2.7.1.130" evidence="3 13"/>
<keyword evidence="8 13" id="KW-0547">Nucleotide-binding</keyword>
<dbReference type="Proteomes" id="UP000319732">
    <property type="component" value="Unassembled WGS sequence"/>
</dbReference>
<keyword evidence="7 13" id="KW-0808">Transferase</keyword>
<evidence type="ECO:0000256" key="8">
    <source>
        <dbReference type="ARBA" id="ARBA00022741"/>
    </source>
</evidence>
<evidence type="ECO:0000256" key="11">
    <source>
        <dbReference type="ARBA" id="ARBA00023098"/>
    </source>
</evidence>
<evidence type="ECO:0000256" key="12">
    <source>
        <dbReference type="ARBA" id="ARBA00029757"/>
    </source>
</evidence>
<dbReference type="InterPro" id="IPR003758">
    <property type="entry name" value="LpxK"/>
</dbReference>
<keyword evidence="9 13" id="KW-0418">Kinase</keyword>
<dbReference type="PANTHER" id="PTHR42724:SF1">
    <property type="entry name" value="TETRAACYLDISACCHARIDE 4'-KINASE, MITOCHONDRIAL-RELATED"/>
    <property type="match status" value="1"/>
</dbReference>
<dbReference type="UniPathway" id="UPA00359">
    <property type="reaction ID" value="UER00482"/>
</dbReference>
<keyword evidence="15" id="KW-1185">Reference proteome</keyword>
<evidence type="ECO:0000256" key="7">
    <source>
        <dbReference type="ARBA" id="ARBA00022679"/>
    </source>
</evidence>
<evidence type="ECO:0000256" key="5">
    <source>
        <dbReference type="ARBA" id="ARBA00022516"/>
    </source>
</evidence>
<comment type="similarity">
    <text evidence="13">Belongs to the LpxK family.</text>
</comment>
<protein>
    <recommendedName>
        <fullName evidence="4 13">Tetraacyldisaccharide 4'-kinase</fullName>
        <ecNumber evidence="3 13">2.7.1.130</ecNumber>
    </recommendedName>
    <alternativeName>
        <fullName evidence="12 13">Lipid A 4'-kinase</fullName>
    </alternativeName>
</protein>
<comment type="pathway">
    <text evidence="2 13">Glycolipid biosynthesis; lipid IV(A) biosynthesis; lipid IV(A) from (3R)-3-hydroxytetradecanoyl-[acyl-carrier-protein] and UDP-N-acetyl-alpha-D-glucosamine: step 6/6.</text>
</comment>
<dbReference type="GO" id="GO:0005524">
    <property type="term" value="F:ATP binding"/>
    <property type="evidence" value="ECO:0007669"/>
    <property type="project" value="UniProtKB-UniRule"/>
</dbReference>
<feature type="binding site" evidence="13">
    <location>
        <begin position="58"/>
        <end position="65"/>
    </location>
    <ligand>
        <name>ATP</name>
        <dbReference type="ChEBI" id="CHEBI:30616"/>
    </ligand>
</feature>
<proteinExistence type="inferred from homology"/>
<evidence type="ECO:0000256" key="3">
    <source>
        <dbReference type="ARBA" id="ARBA00012071"/>
    </source>
</evidence>
<sequence>MWLSAWYRGRWWTWLLVPVSWLFRGLARARKFYLQNLAPQRNKRPAPAVPIVVVGNITLGGTGKTPLLIALAQRLMAEGWRPGIISRGYGGRGGDYPLAVETSTSAAVAGDEPVLIARATGCPVVVGADRRAALKRLLADYPCDLVLSDDGLQHYQLPRDIEIVVVDGRRGLGNGHCLPAGPLREPPARLRSADWVVINGEIATPLVAAPVPMRLVPRHFCNLASGARRALNDLGDWRQVRAVAGIGHPERFFDTLRQLGLTVSEHRFADHHRYRTEDLQFPADQPLLMTSKDAVKCRELATVSDNWWYLEVAAELPERFYLAFDQQIRRHRSRLATDRTEVQRR</sequence>
<evidence type="ECO:0000313" key="15">
    <source>
        <dbReference type="Proteomes" id="UP000319732"/>
    </source>
</evidence>
<name>A0A545TVZ6_9GAMM</name>
<dbReference type="NCBIfam" id="TIGR00682">
    <property type="entry name" value="lpxK"/>
    <property type="match status" value="1"/>
</dbReference>
<organism evidence="14 15">
    <name type="scientific">Exilibacterium tricleocarpae</name>
    <dbReference type="NCBI Taxonomy" id="2591008"/>
    <lineage>
        <taxon>Bacteria</taxon>
        <taxon>Pseudomonadati</taxon>
        <taxon>Pseudomonadota</taxon>
        <taxon>Gammaproteobacteria</taxon>
        <taxon>Cellvibrionales</taxon>
        <taxon>Cellvibrionaceae</taxon>
        <taxon>Exilibacterium</taxon>
    </lineage>
</organism>
<reference evidence="14 15" key="1">
    <citation type="submission" date="2019-06" db="EMBL/GenBank/DDBJ databases">
        <title>Whole genome sequence for Cellvibrionaceae sp. R142.</title>
        <authorList>
            <person name="Wang G."/>
        </authorList>
    </citation>
    <scope>NUCLEOTIDE SEQUENCE [LARGE SCALE GENOMIC DNA]</scope>
    <source>
        <strain evidence="14 15">R142</strain>
    </source>
</reference>